<reference evidence="1 2" key="1">
    <citation type="submission" date="2018-08" db="EMBL/GenBank/DDBJ databases">
        <authorList>
            <person name="Laetsch R D."/>
            <person name="Stevens L."/>
            <person name="Kumar S."/>
            <person name="Blaxter L. M."/>
        </authorList>
    </citation>
    <scope>NUCLEOTIDE SEQUENCE [LARGE SCALE GENOMIC DNA]</scope>
</reference>
<dbReference type="EMBL" id="UYRX01000457">
    <property type="protein sequence ID" value="VDK82499.1"/>
    <property type="molecule type" value="Genomic_DNA"/>
</dbReference>
<proteinExistence type="predicted"/>
<evidence type="ECO:0000313" key="1">
    <source>
        <dbReference type="EMBL" id="VDK82499.1"/>
    </source>
</evidence>
<name>A0A3P6TGL5_LITSI</name>
<sequence>MGLCCSRKYQQQIVQFDSLQHQLHYHNEQQRPIDENFCSNSPYDVRVGVAMVMEQARALVEVPLGMDVLALEDQIRKAKAEGRTVTITNGRVYFDYRLIGNIPSDENFDA</sequence>
<gene>
    <name evidence="1" type="ORF">NLS_LOCUS5783</name>
</gene>
<protein>
    <submittedName>
        <fullName evidence="1">Uncharacterized protein</fullName>
    </submittedName>
</protein>
<keyword evidence="2" id="KW-1185">Reference proteome</keyword>
<dbReference type="OMA" id="LHYHNEQ"/>
<dbReference type="OrthoDB" id="5837977at2759"/>
<dbReference type="Proteomes" id="UP000277928">
    <property type="component" value="Unassembled WGS sequence"/>
</dbReference>
<organism evidence="1 2">
    <name type="scientific">Litomosoides sigmodontis</name>
    <name type="common">Filarial nematode worm</name>
    <dbReference type="NCBI Taxonomy" id="42156"/>
    <lineage>
        <taxon>Eukaryota</taxon>
        <taxon>Metazoa</taxon>
        <taxon>Ecdysozoa</taxon>
        <taxon>Nematoda</taxon>
        <taxon>Chromadorea</taxon>
        <taxon>Rhabditida</taxon>
        <taxon>Spirurina</taxon>
        <taxon>Spiruromorpha</taxon>
        <taxon>Filarioidea</taxon>
        <taxon>Onchocercidae</taxon>
        <taxon>Litomosoides</taxon>
    </lineage>
</organism>
<evidence type="ECO:0000313" key="2">
    <source>
        <dbReference type="Proteomes" id="UP000277928"/>
    </source>
</evidence>
<dbReference type="AlphaFoldDB" id="A0A3P6TGL5"/>
<accession>A0A3P6TGL5</accession>